<dbReference type="HOGENOM" id="CLU_1315285_0_0_1"/>
<organism evidence="2 3">
    <name type="scientific">Cochliobolus heterostrophus (strain C5 / ATCC 48332 / race O)</name>
    <name type="common">Southern corn leaf blight fungus</name>
    <name type="synonym">Bipolaris maydis</name>
    <dbReference type="NCBI Taxonomy" id="701091"/>
    <lineage>
        <taxon>Eukaryota</taxon>
        <taxon>Fungi</taxon>
        <taxon>Dikarya</taxon>
        <taxon>Ascomycota</taxon>
        <taxon>Pezizomycotina</taxon>
        <taxon>Dothideomycetes</taxon>
        <taxon>Pleosporomycetidae</taxon>
        <taxon>Pleosporales</taxon>
        <taxon>Pleosporineae</taxon>
        <taxon>Pleosporaceae</taxon>
        <taxon>Bipolaris</taxon>
    </lineage>
</organism>
<proteinExistence type="predicted"/>
<evidence type="ECO:0000313" key="2">
    <source>
        <dbReference type="EMBL" id="EMD92184.1"/>
    </source>
</evidence>
<dbReference type="AlphaFoldDB" id="M2U0V5"/>
<sequence>MSMCNALPARLPLCLAGQCSPLMGTVPTGVQISPSLSLVESQFTVLAMATSAPDTKASTLPLKRPSAPGSLSRTHTGPSIHPSTHPPIHTNPLPHASSPSTPRRPFAYPRPARRPITPLQSAAIPTLPASSTPDFSLATLISPPYPTLALHSDVLPSHTAASVSPSSAPLPPAFIIRLTPPFSAKLCGMNFGFKNDTSHWPVGQEHINR</sequence>
<accession>M2U0V5</accession>
<dbReference type="EMBL" id="KB445575">
    <property type="protein sequence ID" value="EMD92184.1"/>
    <property type="molecule type" value="Genomic_DNA"/>
</dbReference>
<name>M2U0V5_COCH5</name>
<reference evidence="2 3" key="1">
    <citation type="journal article" date="2012" name="PLoS Pathog.">
        <title>Diverse lifestyles and strategies of plant pathogenesis encoded in the genomes of eighteen Dothideomycetes fungi.</title>
        <authorList>
            <person name="Ohm R.A."/>
            <person name="Feau N."/>
            <person name="Henrissat B."/>
            <person name="Schoch C.L."/>
            <person name="Horwitz B.A."/>
            <person name="Barry K.W."/>
            <person name="Condon B.J."/>
            <person name="Copeland A.C."/>
            <person name="Dhillon B."/>
            <person name="Glaser F."/>
            <person name="Hesse C.N."/>
            <person name="Kosti I."/>
            <person name="LaButti K."/>
            <person name="Lindquist E.A."/>
            <person name="Lucas S."/>
            <person name="Salamov A.A."/>
            <person name="Bradshaw R.E."/>
            <person name="Ciuffetti L."/>
            <person name="Hamelin R.C."/>
            <person name="Kema G.H.J."/>
            <person name="Lawrence C."/>
            <person name="Scott J.A."/>
            <person name="Spatafora J.W."/>
            <person name="Turgeon B.G."/>
            <person name="de Wit P.J.G.M."/>
            <person name="Zhong S."/>
            <person name="Goodwin S.B."/>
            <person name="Grigoriev I.V."/>
        </authorList>
    </citation>
    <scope>NUCLEOTIDE SEQUENCE [LARGE SCALE GENOMIC DNA]</scope>
    <source>
        <strain evidence="3">C5 / ATCC 48332 / race O</strain>
    </source>
</reference>
<evidence type="ECO:0000313" key="3">
    <source>
        <dbReference type="Proteomes" id="UP000016936"/>
    </source>
</evidence>
<feature type="compositionally biased region" description="Low complexity" evidence="1">
    <location>
        <begin position="74"/>
        <end position="90"/>
    </location>
</feature>
<gene>
    <name evidence="2" type="ORF">COCHEDRAFT_1029673</name>
</gene>
<feature type="region of interest" description="Disordered" evidence="1">
    <location>
        <begin position="54"/>
        <end position="113"/>
    </location>
</feature>
<keyword evidence="3" id="KW-1185">Reference proteome</keyword>
<protein>
    <submittedName>
        <fullName evidence="2">Uncharacterized protein</fullName>
    </submittedName>
</protein>
<dbReference type="Proteomes" id="UP000016936">
    <property type="component" value="Unassembled WGS sequence"/>
</dbReference>
<dbReference type="OrthoDB" id="10538319at2759"/>
<evidence type="ECO:0000256" key="1">
    <source>
        <dbReference type="SAM" id="MobiDB-lite"/>
    </source>
</evidence>
<reference evidence="3" key="2">
    <citation type="journal article" date="2013" name="PLoS Genet.">
        <title>Comparative genome structure, secondary metabolite, and effector coding capacity across Cochliobolus pathogens.</title>
        <authorList>
            <person name="Condon B.J."/>
            <person name="Leng Y."/>
            <person name="Wu D."/>
            <person name="Bushley K.E."/>
            <person name="Ohm R.A."/>
            <person name="Otillar R."/>
            <person name="Martin J."/>
            <person name="Schackwitz W."/>
            <person name="Grimwood J."/>
            <person name="MohdZainudin N."/>
            <person name="Xue C."/>
            <person name="Wang R."/>
            <person name="Manning V.A."/>
            <person name="Dhillon B."/>
            <person name="Tu Z.J."/>
            <person name="Steffenson B.J."/>
            <person name="Salamov A."/>
            <person name="Sun H."/>
            <person name="Lowry S."/>
            <person name="LaButti K."/>
            <person name="Han J."/>
            <person name="Copeland A."/>
            <person name="Lindquist E."/>
            <person name="Barry K."/>
            <person name="Schmutz J."/>
            <person name="Baker S.E."/>
            <person name="Ciuffetti L.M."/>
            <person name="Grigoriev I.V."/>
            <person name="Zhong S."/>
            <person name="Turgeon B.G."/>
        </authorList>
    </citation>
    <scope>NUCLEOTIDE SEQUENCE [LARGE SCALE GENOMIC DNA]</scope>
    <source>
        <strain evidence="3">C5 / ATCC 48332 / race O</strain>
    </source>
</reference>